<proteinExistence type="predicted"/>
<protein>
    <submittedName>
        <fullName evidence="1">Uncharacterized protein</fullName>
    </submittedName>
</protein>
<feature type="non-terminal residue" evidence="1">
    <location>
        <position position="1"/>
    </location>
</feature>
<reference evidence="1" key="1">
    <citation type="journal article" date="2014" name="Front. Microbiol.">
        <title>High frequency of phylogenetically diverse reductive dehalogenase-homologous genes in deep subseafloor sedimentary metagenomes.</title>
        <authorList>
            <person name="Kawai M."/>
            <person name="Futagami T."/>
            <person name="Toyoda A."/>
            <person name="Takaki Y."/>
            <person name="Nishi S."/>
            <person name="Hori S."/>
            <person name="Arai W."/>
            <person name="Tsubouchi T."/>
            <person name="Morono Y."/>
            <person name="Uchiyama I."/>
            <person name="Ito T."/>
            <person name="Fujiyama A."/>
            <person name="Inagaki F."/>
            <person name="Takami H."/>
        </authorList>
    </citation>
    <scope>NUCLEOTIDE SEQUENCE</scope>
    <source>
        <strain evidence="1">Expedition CK06-06</strain>
    </source>
</reference>
<gene>
    <name evidence="1" type="ORF">S12H4_35329</name>
</gene>
<evidence type="ECO:0000313" key="1">
    <source>
        <dbReference type="EMBL" id="GAI97889.1"/>
    </source>
</evidence>
<comment type="caution">
    <text evidence="1">The sequence shown here is derived from an EMBL/GenBank/DDBJ whole genome shotgun (WGS) entry which is preliminary data.</text>
</comment>
<sequence length="31" mass="3568">TPTAVRGRKTSYIPGTLDDIIKDYLRGRYLK</sequence>
<organism evidence="1">
    <name type="scientific">marine sediment metagenome</name>
    <dbReference type="NCBI Taxonomy" id="412755"/>
    <lineage>
        <taxon>unclassified sequences</taxon>
        <taxon>metagenomes</taxon>
        <taxon>ecological metagenomes</taxon>
    </lineage>
</organism>
<name>X1UZS1_9ZZZZ</name>
<dbReference type="EMBL" id="BARW01020971">
    <property type="protein sequence ID" value="GAI97889.1"/>
    <property type="molecule type" value="Genomic_DNA"/>
</dbReference>
<accession>X1UZS1</accession>
<dbReference type="AlphaFoldDB" id="X1UZS1"/>